<sequence length="94" mass="10971">MNNPHPGTVLRQQFLKPLDLTEYLLAQHIKISDRQAWRIVNGMSPMTAKVALRLSKFLKVPAEYWLELQNKYDLEVTESTYPDLLNKIEPHPKV</sequence>
<dbReference type="Proteomes" id="UP000034588">
    <property type="component" value="Unassembled WGS sequence"/>
</dbReference>
<dbReference type="InterPro" id="IPR010982">
    <property type="entry name" value="Lambda_DNA-bd_dom_sf"/>
</dbReference>
<name>A0A0G1Z228_9BACT</name>
<dbReference type="EMBL" id="LCQD01000009">
    <property type="protein sequence ID" value="KKW12794.1"/>
    <property type="molecule type" value="Genomic_DNA"/>
</dbReference>
<gene>
    <name evidence="2" type="ORF">UY48_C0009G0027</name>
</gene>
<evidence type="ECO:0000313" key="3">
    <source>
        <dbReference type="Proteomes" id="UP000034588"/>
    </source>
</evidence>
<evidence type="ECO:0000256" key="1">
    <source>
        <dbReference type="ARBA" id="ARBA00023125"/>
    </source>
</evidence>
<dbReference type="SUPFAM" id="SSF47413">
    <property type="entry name" value="lambda repressor-like DNA-binding domains"/>
    <property type="match status" value="1"/>
</dbReference>
<comment type="caution">
    <text evidence="2">The sequence shown here is derived from an EMBL/GenBank/DDBJ whole genome shotgun (WGS) entry which is preliminary data.</text>
</comment>
<dbReference type="InterPro" id="IPR013430">
    <property type="entry name" value="Toxin_antidote_HigA"/>
</dbReference>
<dbReference type="PANTHER" id="PTHR36924:SF1">
    <property type="entry name" value="ANTITOXIN HIGA-1"/>
    <property type="match status" value="1"/>
</dbReference>
<dbReference type="GO" id="GO:0003677">
    <property type="term" value="F:DNA binding"/>
    <property type="evidence" value="ECO:0007669"/>
    <property type="project" value="UniProtKB-KW"/>
</dbReference>
<evidence type="ECO:0000313" key="2">
    <source>
        <dbReference type="EMBL" id="KKW12794.1"/>
    </source>
</evidence>
<accession>A0A0G1Z228</accession>
<dbReference type="AlphaFoldDB" id="A0A0G1Z228"/>
<dbReference type="Gene3D" id="1.10.260.40">
    <property type="entry name" value="lambda repressor-like DNA-binding domains"/>
    <property type="match status" value="1"/>
</dbReference>
<dbReference type="PANTHER" id="PTHR36924">
    <property type="entry name" value="ANTITOXIN HIGA-1"/>
    <property type="match status" value="1"/>
</dbReference>
<proteinExistence type="predicted"/>
<keyword evidence="1" id="KW-0238">DNA-binding</keyword>
<organism evidence="2 3">
    <name type="scientific">Candidatus Gottesmanbacteria bacterium GW2011_GWB1_49_7</name>
    <dbReference type="NCBI Taxonomy" id="1618448"/>
    <lineage>
        <taxon>Bacteria</taxon>
        <taxon>Candidatus Gottesmaniibacteriota</taxon>
    </lineage>
</organism>
<dbReference type="NCBIfam" id="TIGR02607">
    <property type="entry name" value="antidote_HigA"/>
    <property type="match status" value="1"/>
</dbReference>
<reference evidence="2 3" key="1">
    <citation type="journal article" date="2015" name="Nature">
        <title>rRNA introns, odd ribosomes, and small enigmatic genomes across a large radiation of phyla.</title>
        <authorList>
            <person name="Brown C.T."/>
            <person name="Hug L.A."/>
            <person name="Thomas B.C."/>
            <person name="Sharon I."/>
            <person name="Castelle C.J."/>
            <person name="Singh A."/>
            <person name="Wilkins M.J."/>
            <person name="Williams K.H."/>
            <person name="Banfield J.F."/>
        </authorList>
    </citation>
    <scope>NUCLEOTIDE SEQUENCE [LARGE SCALE GENOMIC DNA]</scope>
</reference>
<protein>
    <submittedName>
        <fullName evidence="2">Plasmid maintenance system antidote protein, XRE family</fullName>
    </submittedName>
</protein>